<proteinExistence type="predicted"/>
<keyword evidence="2" id="KW-1185">Reference proteome</keyword>
<gene>
    <name evidence="1" type="ORF">BN85407480</name>
</gene>
<evidence type="ECO:0008006" key="3">
    <source>
        <dbReference type="Google" id="ProtNLM"/>
    </source>
</evidence>
<evidence type="ECO:0000313" key="1">
    <source>
        <dbReference type="EMBL" id="CCV64325.1"/>
    </source>
</evidence>
<dbReference type="EMBL" id="FO681347">
    <property type="protein sequence ID" value="CCV64325.1"/>
    <property type="molecule type" value="Genomic_DNA"/>
</dbReference>
<dbReference type="OrthoDB" id="2061625at2"/>
<name>U4KPV4_ALTPJ</name>
<dbReference type="AlphaFoldDB" id="U4KPV4"/>
<organism evidence="1 2">
    <name type="scientific">Alteracholeplasma palmae (strain ATCC 49389 / J233)</name>
    <name type="common">Acholeplasma palmae</name>
    <dbReference type="NCBI Taxonomy" id="1318466"/>
    <lineage>
        <taxon>Bacteria</taxon>
        <taxon>Bacillati</taxon>
        <taxon>Mycoplasmatota</taxon>
        <taxon>Mollicutes</taxon>
        <taxon>Acholeplasmatales</taxon>
        <taxon>Acholeplasmataceae</taxon>
        <taxon>Acholeplasma</taxon>
    </lineage>
</organism>
<sequence>MNDKKIELLKKLKELSERGVGGEKENATKMLTRLQRKYDVSDIEIETTEEKYREFTVPRFKLYNRLFWQIIGTYGISKYKKTRKRDVILINCTASLQLEILAKFQFFYTYFQKDIETFFLAFISKNELWSKTSKEPTEVTAEELLEHLKARQLAQKLQKYEYDTDKLKNEQLQLDI</sequence>
<dbReference type="KEGG" id="apal:BN85407480"/>
<dbReference type="RefSeq" id="WP_026658976.1">
    <property type="nucleotide sequence ID" value="NC_022538.1"/>
</dbReference>
<evidence type="ECO:0000313" key="2">
    <source>
        <dbReference type="Proteomes" id="UP000032740"/>
    </source>
</evidence>
<dbReference type="STRING" id="1318466.BN85407480"/>
<reference evidence="1 2" key="1">
    <citation type="journal article" date="2013" name="J. Mol. Microbiol. Biotechnol.">
        <title>Analysis of the Complete Genomes of Acholeplasma brassicae , A. palmae and A. laidlawii and Their Comparison to the Obligate Parasites from ' Candidatus Phytoplasma'.</title>
        <authorList>
            <person name="Kube M."/>
            <person name="Siewert C."/>
            <person name="Migdoll A.M."/>
            <person name="Duduk B."/>
            <person name="Holz S."/>
            <person name="Rabus R."/>
            <person name="Seemuller E."/>
            <person name="Mitrovic J."/>
            <person name="Muller I."/>
            <person name="Buttner C."/>
            <person name="Reinhardt R."/>
        </authorList>
    </citation>
    <scope>NUCLEOTIDE SEQUENCE [LARGE SCALE GENOMIC DNA]</scope>
    <source>
        <strain evidence="1 2">J233</strain>
    </source>
</reference>
<protein>
    <recommendedName>
        <fullName evidence="3">DUF2786 domain-containing protein</fullName>
    </recommendedName>
</protein>
<accession>U4KPV4</accession>
<dbReference type="Proteomes" id="UP000032740">
    <property type="component" value="Chromosome"/>
</dbReference>
<dbReference type="HOGENOM" id="CLU_123817_0_0_14"/>